<feature type="domain" description="PAC" evidence="9">
    <location>
        <begin position="219"/>
        <end position="269"/>
    </location>
</feature>
<dbReference type="SUPFAM" id="SSF55785">
    <property type="entry name" value="PYP-like sensor domain (PAS domain)"/>
    <property type="match status" value="2"/>
</dbReference>
<gene>
    <name evidence="10" type="ORF">DI549_18140</name>
</gene>
<dbReference type="Proteomes" id="UP000248887">
    <property type="component" value="Unassembled WGS sequence"/>
</dbReference>
<dbReference type="SMART" id="SM00091">
    <property type="entry name" value="PAS"/>
    <property type="match status" value="2"/>
</dbReference>
<dbReference type="InterPro" id="IPR005467">
    <property type="entry name" value="His_kinase_dom"/>
</dbReference>
<dbReference type="GO" id="GO:0006355">
    <property type="term" value="P:regulation of DNA-templated transcription"/>
    <property type="evidence" value="ECO:0007669"/>
    <property type="project" value="InterPro"/>
</dbReference>
<evidence type="ECO:0000256" key="2">
    <source>
        <dbReference type="ARBA" id="ARBA00012438"/>
    </source>
</evidence>
<dbReference type="InterPro" id="IPR004358">
    <property type="entry name" value="Sig_transdc_His_kin-like_C"/>
</dbReference>
<evidence type="ECO:0000256" key="3">
    <source>
        <dbReference type="ARBA" id="ARBA00022553"/>
    </source>
</evidence>
<evidence type="ECO:0000259" key="7">
    <source>
        <dbReference type="PROSITE" id="PS50109"/>
    </source>
</evidence>
<dbReference type="InterPro" id="IPR013767">
    <property type="entry name" value="PAS_fold"/>
</dbReference>
<feature type="domain" description="PAC" evidence="9">
    <location>
        <begin position="96"/>
        <end position="148"/>
    </location>
</feature>
<keyword evidence="3" id="KW-0597">Phosphoprotein</keyword>
<comment type="caution">
    <text evidence="10">The sequence shown here is derived from an EMBL/GenBank/DDBJ whole genome shotgun (WGS) entry which is preliminary data.</text>
</comment>
<dbReference type="GO" id="GO:0000155">
    <property type="term" value="F:phosphorelay sensor kinase activity"/>
    <property type="evidence" value="ECO:0007669"/>
    <property type="project" value="InterPro"/>
</dbReference>
<name>A0A2W5QSK5_ANCNO</name>
<keyword evidence="4" id="KW-0808">Transferase</keyword>
<accession>A0A2W5QSK5</accession>
<evidence type="ECO:0000256" key="5">
    <source>
        <dbReference type="ARBA" id="ARBA00022777"/>
    </source>
</evidence>
<dbReference type="SUPFAM" id="SSF55874">
    <property type="entry name" value="ATPase domain of HSP90 chaperone/DNA topoisomerase II/histidine kinase"/>
    <property type="match status" value="1"/>
</dbReference>
<dbReference type="InterPro" id="IPR000700">
    <property type="entry name" value="PAS-assoc_C"/>
</dbReference>
<evidence type="ECO:0000259" key="9">
    <source>
        <dbReference type="PROSITE" id="PS50113"/>
    </source>
</evidence>
<dbReference type="Pfam" id="PF02518">
    <property type="entry name" value="HATPase_c"/>
    <property type="match status" value="1"/>
</dbReference>
<sequence length="505" mass="56319">MVLAAIVDISERQRLAEDLHDLSALQAAIVASSQDALISETDVGVITSWNAGAERMFGYSMEEVVGRRIFDVVVPDDGHDEEQRKLDEMRRDGQVKSFDARRRHKDGHLIDVGITLSPIRDRLGNISGVAVVKRDISARKRQEERFRAVVESMPTAVVLMNRRGIIEMVNARTEQVFGYSRQELTGQKIEMLIPARFRAAHPDLRNAFFSAPGPRPMGGGRDLYGQRRDGTEVPIEIGLSPLHTDDGLAVLAAITDITERVRTSQTMAEHQRELERSNKELATYAHVASHDLKSPLRGIVQLANWIEEDLQSESFDTIPGHMELLRSRIRRMENLLDDLLAYSHAGRVRGGMVHVDMGRLARELFELQSPPPGLELVLVGDLPEFITLAAPLEQVLRNLFSNAIKHHDRPAGRIEVSCSATDDGFWAFVVTDDGPGIPPKYHERVFEMFQTLRPRDEVEGSGMGLALVKKIVETYGGTITIASDGVRGCSMRFTWPITISGKSHT</sequence>
<dbReference type="InterPro" id="IPR052162">
    <property type="entry name" value="Sensor_kinase/Photoreceptor"/>
</dbReference>
<reference evidence="10 11" key="1">
    <citation type="submission" date="2017-08" db="EMBL/GenBank/DDBJ databases">
        <title>Infants hospitalized years apart are colonized by the same room-sourced microbial strains.</title>
        <authorList>
            <person name="Brooks B."/>
            <person name="Olm M.R."/>
            <person name="Firek B.A."/>
            <person name="Baker R."/>
            <person name="Thomas B.C."/>
            <person name="Morowitz M.J."/>
            <person name="Banfield J.F."/>
        </authorList>
    </citation>
    <scope>NUCLEOTIDE SEQUENCE [LARGE SCALE GENOMIC DNA]</scope>
    <source>
        <strain evidence="10">S2_005_001_R2_27</strain>
    </source>
</reference>
<comment type="catalytic activity">
    <reaction evidence="1">
        <text>ATP + protein L-histidine = ADP + protein N-phospho-L-histidine.</text>
        <dbReference type="EC" id="2.7.13.3"/>
    </reaction>
</comment>
<dbReference type="Gene3D" id="3.30.565.10">
    <property type="entry name" value="Histidine kinase-like ATPase, C-terminal domain"/>
    <property type="match status" value="1"/>
</dbReference>
<dbReference type="InterPro" id="IPR003661">
    <property type="entry name" value="HisK_dim/P_dom"/>
</dbReference>
<dbReference type="SMART" id="SM00387">
    <property type="entry name" value="HATPase_c"/>
    <property type="match status" value="1"/>
</dbReference>
<dbReference type="InterPro" id="IPR000014">
    <property type="entry name" value="PAS"/>
</dbReference>
<dbReference type="PRINTS" id="PR00344">
    <property type="entry name" value="BCTRLSENSOR"/>
</dbReference>
<dbReference type="EC" id="2.7.13.3" evidence="2"/>
<evidence type="ECO:0000313" key="10">
    <source>
        <dbReference type="EMBL" id="PZQ80128.1"/>
    </source>
</evidence>
<keyword evidence="5 10" id="KW-0418">Kinase</keyword>
<keyword evidence="6" id="KW-0175">Coiled coil</keyword>
<feature type="coiled-coil region" evidence="6">
    <location>
        <begin position="260"/>
        <end position="287"/>
    </location>
</feature>
<dbReference type="NCBIfam" id="TIGR00229">
    <property type="entry name" value="sensory_box"/>
    <property type="match status" value="2"/>
</dbReference>
<dbReference type="CDD" id="cd00082">
    <property type="entry name" value="HisKA"/>
    <property type="match status" value="1"/>
</dbReference>
<dbReference type="SUPFAM" id="SSF47384">
    <property type="entry name" value="Homodimeric domain of signal transducing histidine kinase"/>
    <property type="match status" value="1"/>
</dbReference>
<dbReference type="InterPro" id="IPR035965">
    <property type="entry name" value="PAS-like_dom_sf"/>
</dbReference>
<dbReference type="PROSITE" id="PS50113">
    <property type="entry name" value="PAC"/>
    <property type="match status" value="2"/>
</dbReference>
<dbReference type="InterPro" id="IPR036890">
    <property type="entry name" value="HATPase_C_sf"/>
</dbReference>
<proteinExistence type="predicted"/>
<dbReference type="PANTHER" id="PTHR43304:SF1">
    <property type="entry name" value="PAC DOMAIN-CONTAINING PROTEIN"/>
    <property type="match status" value="1"/>
</dbReference>
<evidence type="ECO:0000259" key="8">
    <source>
        <dbReference type="PROSITE" id="PS50112"/>
    </source>
</evidence>
<feature type="domain" description="PAS" evidence="8">
    <location>
        <begin position="29"/>
        <end position="93"/>
    </location>
</feature>
<dbReference type="SMART" id="SM00086">
    <property type="entry name" value="PAC"/>
    <property type="match status" value="2"/>
</dbReference>
<feature type="domain" description="PAS" evidence="8">
    <location>
        <begin position="142"/>
        <end position="194"/>
    </location>
</feature>
<dbReference type="AlphaFoldDB" id="A0A2W5QSK5"/>
<dbReference type="Pfam" id="PF00989">
    <property type="entry name" value="PAS"/>
    <property type="match status" value="1"/>
</dbReference>
<dbReference type="PANTHER" id="PTHR43304">
    <property type="entry name" value="PHYTOCHROME-LIKE PROTEIN CPH1"/>
    <property type="match status" value="1"/>
</dbReference>
<dbReference type="InterPro" id="IPR001610">
    <property type="entry name" value="PAC"/>
</dbReference>
<evidence type="ECO:0000256" key="4">
    <source>
        <dbReference type="ARBA" id="ARBA00022679"/>
    </source>
</evidence>
<dbReference type="InterPro" id="IPR003594">
    <property type="entry name" value="HATPase_dom"/>
</dbReference>
<evidence type="ECO:0000313" key="11">
    <source>
        <dbReference type="Proteomes" id="UP000248887"/>
    </source>
</evidence>
<dbReference type="Pfam" id="PF13426">
    <property type="entry name" value="PAS_9"/>
    <property type="match status" value="1"/>
</dbReference>
<dbReference type="Gene3D" id="1.10.287.130">
    <property type="match status" value="1"/>
</dbReference>
<feature type="domain" description="Histidine kinase" evidence="7">
    <location>
        <begin position="287"/>
        <end position="499"/>
    </location>
</feature>
<dbReference type="PROSITE" id="PS50109">
    <property type="entry name" value="HIS_KIN"/>
    <property type="match status" value="1"/>
</dbReference>
<evidence type="ECO:0000256" key="6">
    <source>
        <dbReference type="SAM" id="Coils"/>
    </source>
</evidence>
<dbReference type="Gene3D" id="3.30.450.20">
    <property type="entry name" value="PAS domain"/>
    <property type="match status" value="2"/>
</dbReference>
<dbReference type="PROSITE" id="PS50112">
    <property type="entry name" value="PAS"/>
    <property type="match status" value="2"/>
</dbReference>
<protein>
    <recommendedName>
        <fullName evidence="2">histidine kinase</fullName>
        <ecNumber evidence="2">2.7.13.3</ecNumber>
    </recommendedName>
</protein>
<dbReference type="CDD" id="cd00130">
    <property type="entry name" value="PAS"/>
    <property type="match status" value="2"/>
</dbReference>
<dbReference type="EMBL" id="QFQD01000071">
    <property type="protein sequence ID" value="PZQ80128.1"/>
    <property type="molecule type" value="Genomic_DNA"/>
</dbReference>
<evidence type="ECO:0000256" key="1">
    <source>
        <dbReference type="ARBA" id="ARBA00000085"/>
    </source>
</evidence>
<dbReference type="InterPro" id="IPR036097">
    <property type="entry name" value="HisK_dim/P_sf"/>
</dbReference>
<organism evidence="10 11">
    <name type="scientific">Ancylobacter novellus</name>
    <name type="common">Thiobacillus novellus</name>
    <dbReference type="NCBI Taxonomy" id="921"/>
    <lineage>
        <taxon>Bacteria</taxon>
        <taxon>Pseudomonadati</taxon>
        <taxon>Pseudomonadota</taxon>
        <taxon>Alphaproteobacteria</taxon>
        <taxon>Hyphomicrobiales</taxon>
        <taxon>Xanthobacteraceae</taxon>
        <taxon>Ancylobacter</taxon>
    </lineage>
</organism>